<organism evidence="1 2">
    <name type="scientific">Prochlorococcus marinus (strain SARG / CCMP1375 / SS120)</name>
    <dbReference type="NCBI Taxonomy" id="167539"/>
    <lineage>
        <taxon>Bacteria</taxon>
        <taxon>Bacillati</taxon>
        <taxon>Cyanobacteriota</taxon>
        <taxon>Cyanophyceae</taxon>
        <taxon>Synechococcales</taxon>
        <taxon>Prochlorococcaceae</taxon>
        <taxon>Prochlorococcus</taxon>
    </lineage>
</organism>
<evidence type="ECO:0000313" key="1">
    <source>
        <dbReference type="EMBL" id="AAP99696.1"/>
    </source>
</evidence>
<name>Q7VCT8_PROMA</name>
<gene>
    <name evidence="1" type="ordered locus">Pro_0652</name>
</gene>
<evidence type="ECO:0000313" key="2">
    <source>
        <dbReference type="Proteomes" id="UP000001420"/>
    </source>
</evidence>
<dbReference type="KEGG" id="pma:Pro_0652"/>
<keyword evidence="2" id="KW-1185">Reference proteome</keyword>
<proteinExistence type="predicted"/>
<accession>Q7VCT8</accession>
<dbReference type="HOGENOM" id="CLU_2808987_0_0_3"/>
<dbReference type="EMBL" id="AE017126">
    <property type="protein sequence ID" value="AAP99696.1"/>
    <property type="molecule type" value="Genomic_DNA"/>
</dbReference>
<sequence length="67" mass="7926">MKLLWKVYSLVLKELDQKSMQIDSLRMFIENSHPELLMNCGRSKGKNLRPHSRKNSFHSFLGFTMDL</sequence>
<reference evidence="1 2" key="1">
    <citation type="journal article" date="2003" name="Proc. Natl. Acad. Sci. U.S.A.">
        <title>Genome sequence of the cyanobacterium Prochlorococcus marinus SS120, a nearly minimal oxyphototrophic genome.</title>
        <authorList>
            <person name="Dufresne A."/>
            <person name="Salanoubat M."/>
            <person name="Partensky F."/>
            <person name="Artiguenave F."/>
            <person name="Axmann I.M."/>
            <person name="Barbe V."/>
            <person name="Duprat S."/>
            <person name="Galperin M.Y."/>
            <person name="Koonin E.V."/>
            <person name="Le Gall F."/>
            <person name="Makarova K.S."/>
            <person name="Ostrowski M."/>
            <person name="Oztas S."/>
            <person name="Robert C."/>
            <person name="Rogozin I.B."/>
            <person name="Scanlan D.J."/>
            <person name="Tandeau de Marsac N."/>
            <person name="Weissenbach J."/>
            <person name="Wincker P."/>
            <person name="Wolf Y.I."/>
            <person name="Hess W.R."/>
        </authorList>
    </citation>
    <scope>NUCLEOTIDE SEQUENCE [LARGE SCALE GENOMIC DNA]</scope>
    <source>
        <strain evidence="2">SARG / CCMP1375 / SS120</strain>
    </source>
</reference>
<dbReference type="Proteomes" id="UP000001420">
    <property type="component" value="Chromosome"/>
</dbReference>
<dbReference type="AlphaFoldDB" id="Q7VCT8"/>
<dbReference type="EnsemblBacteria" id="AAP99696">
    <property type="protein sequence ID" value="AAP99696"/>
    <property type="gene ID" value="Pro_0652"/>
</dbReference>
<protein>
    <submittedName>
        <fullName evidence="1">Uncharacterized protein</fullName>
    </submittedName>
</protein>